<dbReference type="PANTHER" id="PTHR34504:SF2">
    <property type="entry name" value="UPF0150 PROTEIN SSL0259"/>
    <property type="match status" value="1"/>
</dbReference>
<gene>
    <name evidence="2" type="ORF">A3C11_01150</name>
</gene>
<dbReference type="Pfam" id="PF15919">
    <property type="entry name" value="HicB_lk_antitox"/>
    <property type="match status" value="1"/>
</dbReference>
<proteinExistence type="predicted"/>
<dbReference type="PANTHER" id="PTHR34504">
    <property type="entry name" value="ANTITOXIN HICB"/>
    <property type="match status" value="1"/>
</dbReference>
<dbReference type="Proteomes" id="UP000177362">
    <property type="component" value="Unassembled WGS sequence"/>
</dbReference>
<sequence length="84" mass="9502">MKGQKTIHSYSVFYETARGGGYVAYVPTLPGCHTQGETLEEAEKNIREAVELYLESMTLHNESIPQESKSFQSTIYIPTPLRTF</sequence>
<dbReference type="InterPro" id="IPR031807">
    <property type="entry name" value="HicB-like"/>
</dbReference>
<feature type="domain" description="HicB-like antitoxin of toxin-antitoxin system" evidence="1">
    <location>
        <begin position="10"/>
        <end position="68"/>
    </location>
</feature>
<reference evidence="2 3" key="1">
    <citation type="journal article" date="2016" name="Nat. Commun.">
        <title>Thousands of microbial genomes shed light on interconnected biogeochemical processes in an aquifer system.</title>
        <authorList>
            <person name="Anantharaman K."/>
            <person name="Brown C.T."/>
            <person name="Hug L.A."/>
            <person name="Sharon I."/>
            <person name="Castelle C.J."/>
            <person name="Probst A.J."/>
            <person name="Thomas B.C."/>
            <person name="Singh A."/>
            <person name="Wilkins M.J."/>
            <person name="Karaoz U."/>
            <person name="Brodie E.L."/>
            <person name="Williams K.H."/>
            <person name="Hubbard S.S."/>
            <person name="Banfield J.F."/>
        </authorList>
    </citation>
    <scope>NUCLEOTIDE SEQUENCE [LARGE SCALE GENOMIC DNA]</scope>
</reference>
<dbReference type="STRING" id="1802271.A3C11_01150"/>
<evidence type="ECO:0000259" key="1">
    <source>
        <dbReference type="Pfam" id="PF15919"/>
    </source>
</evidence>
<organism evidence="2 3">
    <name type="scientific">Candidatus Sungbacteria bacterium RIFCSPHIGHO2_02_FULL_49_12</name>
    <dbReference type="NCBI Taxonomy" id="1802271"/>
    <lineage>
        <taxon>Bacteria</taxon>
        <taxon>Candidatus Sungiibacteriota</taxon>
    </lineage>
</organism>
<protein>
    <recommendedName>
        <fullName evidence="1">HicB-like antitoxin of toxin-antitoxin system domain-containing protein</fullName>
    </recommendedName>
</protein>
<dbReference type="Gene3D" id="3.30.160.250">
    <property type="match status" value="1"/>
</dbReference>
<dbReference type="InterPro" id="IPR051404">
    <property type="entry name" value="TA_system_antitoxin"/>
</dbReference>
<evidence type="ECO:0000313" key="3">
    <source>
        <dbReference type="Proteomes" id="UP000177362"/>
    </source>
</evidence>
<dbReference type="AlphaFoldDB" id="A0A1G2KPA5"/>
<dbReference type="SUPFAM" id="SSF143100">
    <property type="entry name" value="TTHA1013/TTHA0281-like"/>
    <property type="match status" value="1"/>
</dbReference>
<evidence type="ECO:0000313" key="2">
    <source>
        <dbReference type="EMBL" id="OHA01084.1"/>
    </source>
</evidence>
<name>A0A1G2KPA5_9BACT</name>
<accession>A0A1G2KPA5</accession>
<comment type="caution">
    <text evidence="2">The sequence shown here is derived from an EMBL/GenBank/DDBJ whole genome shotgun (WGS) entry which is preliminary data.</text>
</comment>
<dbReference type="EMBL" id="MHQJ01000026">
    <property type="protein sequence ID" value="OHA01084.1"/>
    <property type="molecule type" value="Genomic_DNA"/>
</dbReference>
<dbReference type="InterPro" id="IPR035069">
    <property type="entry name" value="TTHA1013/TTHA0281-like"/>
</dbReference>